<dbReference type="PANTHER" id="PTHR30537:SF5">
    <property type="entry name" value="HTH-TYPE TRANSCRIPTIONAL ACTIVATOR TTDR-RELATED"/>
    <property type="match status" value="1"/>
</dbReference>
<feature type="domain" description="HTH lysR-type" evidence="5">
    <location>
        <begin position="37"/>
        <end position="94"/>
    </location>
</feature>
<proteinExistence type="inferred from homology"/>
<evidence type="ECO:0000256" key="1">
    <source>
        <dbReference type="ARBA" id="ARBA00009437"/>
    </source>
</evidence>
<sequence length="326" mass="35970">MGTRTTIPEIGYGKTKPLKRCTGKWRNHLAVGRQSMPPLNALVAFDSAARLGSFSRAGLELGLTQSAVSRQIGKLEAFIGSKLFNRLPAGVQLTAIGESYASEVSRLLGDLSAVTDGLRAWIGPRQITIACSRGIADQWFLSRIGKLKADIPGIEIRLRVTDDVAHLRLDEFDLALFYRKERPIGVNLTVLGREEVVPVSAPGAPGIMEQEAPVLLAIEDTMREWQGWPEWWHDARLSPPPGALEWRLGDYGLCVAAAAQGIGITLGWTWLIREQLASGTLVAAHDHMMRSDAYFYLMRPADRHQRKIVREVSEWLIASNGTDPIT</sequence>
<dbReference type="GO" id="GO:0003677">
    <property type="term" value="F:DNA binding"/>
    <property type="evidence" value="ECO:0007669"/>
    <property type="project" value="UniProtKB-KW"/>
</dbReference>
<name>C4WP33_9HYPH</name>
<dbReference type="PRINTS" id="PR00039">
    <property type="entry name" value="HTHLYSR"/>
</dbReference>
<dbReference type="SUPFAM" id="SSF53850">
    <property type="entry name" value="Periplasmic binding protein-like II"/>
    <property type="match status" value="1"/>
</dbReference>
<gene>
    <name evidence="6" type="ORF">OINT_2001392</name>
</gene>
<dbReference type="EMBL" id="ACQA01000002">
    <property type="protein sequence ID" value="EEQ94174.1"/>
    <property type="molecule type" value="Genomic_DNA"/>
</dbReference>
<dbReference type="PROSITE" id="PS50931">
    <property type="entry name" value="HTH_LYSR"/>
    <property type="match status" value="1"/>
</dbReference>
<evidence type="ECO:0000313" key="7">
    <source>
        <dbReference type="Proteomes" id="UP000004386"/>
    </source>
</evidence>
<evidence type="ECO:0000256" key="3">
    <source>
        <dbReference type="ARBA" id="ARBA00023125"/>
    </source>
</evidence>
<evidence type="ECO:0000259" key="5">
    <source>
        <dbReference type="PROSITE" id="PS50931"/>
    </source>
</evidence>
<dbReference type="Gene3D" id="3.40.190.10">
    <property type="entry name" value="Periplasmic binding protein-like II"/>
    <property type="match status" value="2"/>
</dbReference>
<evidence type="ECO:0000256" key="4">
    <source>
        <dbReference type="ARBA" id="ARBA00023163"/>
    </source>
</evidence>
<evidence type="ECO:0000313" key="6">
    <source>
        <dbReference type="EMBL" id="EEQ94174.1"/>
    </source>
</evidence>
<dbReference type="PANTHER" id="PTHR30537">
    <property type="entry name" value="HTH-TYPE TRANSCRIPTIONAL REGULATOR"/>
    <property type="match status" value="1"/>
</dbReference>
<dbReference type="Pfam" id="PF03466">
    <property type="entry name" value="LysR_substrate"/>
    <property type="match status" value="1"/>
</dbReference>
<dbReference type="SUPFAM" id="SSF46785">
    <property type="entry name" value="Winged helix' DNA-binding domain"/>
    <property type="match status" value="1"/>
</dbReference>
<organism evidence="6 7">
    <name type="scientific">Brucella intermedia LMG 3301</name>
    <dbReference type="NCBI Taxonomy" id="641118"/>
    <lineage>
        <taxon>Bacteria</taxon>
        <taxon>Pseudomonadati</taxon>
        <taxon>Pseudomonadota</taxon>
        <taxon>Alphaproteobacteria</taxon>
        <taxon>Hyphomicrobiales</taxon>
        <taxon>Brucellaceae</taxon>
        <taxon>Brucella/Ochrobactrum group</taxon>
        <taxon>Brucella</taxon>
    </lineage>
</organism>
<dbReference type="GO" id="GO:0003700">
    <property type="term" value="F:DNA-binding transcription factor activity"/>
    <property type="evidence" value="ECO:0007669"/>
    <property type="project" value="InterPro"/>
</dbReference>
<dbReference type="InterPro" id="IPR036388">
    <property type="entry name" value="WH-like_DNA-bd_sf"/>
</dbReference>
<dbReference type="InterPro" id="IPR036390">
    <property type="entry name" value="WH_DNA-bd_sf"/>
</dbReference>
<dbReference type="Pfam" id="PF00126">
    <property type="entry name" value="HTH_1"/>
    <property type="match status" value="1"/>
</dbReference>
<protein>
    <submittedName>
        <fullName evidence="6">LysR family transcriptional regulator</fullName>
    </submittedName>
</protein>
<accession>C4WP33</accession>
<evidence type="ECO:0000256" key="2">
    <source>
        <dbReference type="ARBA" id="ARBA00023015"/>
    </source>
</evidence>
<dbReference type="Proteomes" id="UP000004386">
    <property type="component" value="Unassembled WGS sequence"/>
</dbReference>
<comment type="similarity">
    <text evidence="1">Belongs to the LysR transcriptional regulatory family.</text>
</comment>
<dbReference type="HOGENOM" id="CLU_039613_37_0_5"/>
<comment type="caution">
    <text evidence="6">The sequence shown here is derived from an EMBL/GenBank/DDBJ whole genome shotgun (WGS) entry which is preliminary data.</text>
</comment>
<keyword evidence="2" id="KW-0805">Transcription regulation</keyword>
<dbReference type="InterPro" id="IPR000847">
    <property type="entry name" value="LysR_HTH_N"/>
</dbReference>
<reference evidence="6 7" key="1">
    <citation type="submission" date="2009-05" db="EMBL/GenBank/DDBJ databases">
        <authorList>
            <person name="Setubal J.C."/>
            <person name="Boyle S."/>
            <person name="Crasta O.R."/>
            <person name="Gillespie J.J."/>
            <person name="Kenyon R.W."/>
            <person name="Lu J."/>
            <person name="Mane S."/>
            <person name="Nagrani S."/>
            <person name="Shallom J.M."/>
            <person name="Shallom S."/>
            <person name="Shukla M."/>
            <person name="Snyder E.E."/>
            <person name="Sobral B.W."/>
            <person name="Wattam A.R."/>
            <person name="Will R."/>
            <person name="Williams K."/>
            <person name="Yoo H."/>
            <person name="Munk C."/>
            <person name="Tapia R."/>
            <person name="Green L."/>
            <person name="Rogers Y."/>
            <person name="Detter J.C."/>
            <person name="Bruce D."/>
            <person name="Brettin T.S."/>
            <person name="Tsolis R."/>
        </authorList>
    </citation>
    <scope>NUCLEOTIDE SEQUENCE [LARGE SCALE GENOMIC DNA]</scope>
    <source>
        <strain evidence="6 7">LMG 3301</strain>
    </source>
</reference>
<keyword evidence="4" id="KW-0804">Transcription</keyword>
<dbReference type="InterPro" id="IPR058163">
    <property type="entry name" value="LysR-type_TF_proteobact-type"/>
</dbReference>
<dbReference type="InterPro" id="IPR005119">
    <property type="entry name" value="LysR_subst-bd"/>
</dbReference>
<dbReference type="Gene3D" id="1.10.10.10">
    <property type="entry name" value="Winged helix-like DNA-binding domain superfamily/Winged helix DNA-binding domain"/>
    <property type="match status" value="1"/>
</dbReference>
<keyword evidence="3" id="KW-0238">DNA-binding</keyword>
<dbReference type="AlphaFoldDB" id="C4WP33"/>